<dbReference type="GO" id="GO:0016020">
    <property type="term" value="C:membrane"/>
    <property type="evidence" value="ECO:0007669"/>
    <property type="project" value="UniProtKB-SubCell"/>
</dbReference>
<dbReference type="OrthoDB" id="444631at2759"/>
<keyword evidence="4 6" id="KW-0472">Membrane</keyword>
<reference evidence="8 9" key="1">
    <citation type="submission" date="2015-01" db="EMBL/GenBank/DDBJ databases">
        <title>The Genome Sequence of Exophiala sideris CBS121828.</title>
        <authorList>
            <consortium name="The Broad Institute Genomics Platform"/>
            <person name="Cuomo C."/>
            <person name="de Hoog S."/>
            <person name="Gorbushina A."/>
            <person name="Stielow B."/>
            <person name="Teixiera M."/>
            <person name="Abouelleil A."/>
            <person name="Chapman S.B."/>
            <person name="Priest M."/>
            <person name="Young S.K."/>
            <person name="Wortman J."/>
            <person name="Nusbaum C."/>
            <person name="Birren B."/>
        </authorList>
    </citation>
    <scope>NUCLEOTIDE SEQUENCE [LARGE SCALE GENOMIC DNA]</scope>
    <source>
        <strain evidence="8 9">CBS 121828</strain>
    </source>
</reference>
<dbReference type="PANTHER" id="PTHR33048">
    <property type="entry name" value="PTH11-LIKE INTEGRAL MEMBRANE PROTEIN (AFU_ORTHOLOGUE AFUA_5G11245)"/>
    <property type="match status" value="1"/>
</dbReference>
<evidence type="ECO:0000256" key="4">
    <source>
        <dbReference type="ARBA" id="ARBA00023136"/>
    </source>
</evidence>
<comment type="similarity">
    <text evidence="5">Belongs to the SAT4 family.</text>
</comment>
<evidence type="ECO:0000313" key="8">
    <source>
        <dbReference type="EMBL" id="KIV80664.1"/>
    </source>
</evidence>
<feature type="transmembrane region" description="Helical" evidence="6">
    <location>
        <begin position="40"/>
        <end position="63"/>
    </location>
</feature>
<proteinExistence type="inferred from homology"/>
<evidence type="ECO:0000256" key="3">
    <source>
        <dbReference type="ARBA" id="ARBA00022989"/>
    </source>
</evidence>
<dbReference type="InterPro" id="IPR049326">
    <property type="entry name" value="Rhodopsin_dom_fungi"/>
</dbReference>
<evidence type="ECO:0000259" key="7">
    <source>
        <dbReference type="Pfam" id="PF20684"/>
    </source>
</evidence>
<accession>A0A0D1YI03</accession>
<sequence length="240" mass="26724">MTYLARVFAACIIPTVLAGIAVLARCITRFELTKSFGVEEIIIIIAVLTSAGLTTLICLLVEHGFRDGDILPPSEYEYQLRNLYIGALFYQAALFSVKASILSQCLKLFSGRYRTVCAIALAFVTAYAIASIMVDIFPCWPIHKFWMPTVPGRCINFPAVWYTNAAVQIATDLLVCLLPILVFKSLNLPKVQRYSLIFVFALGGVSGMHMLNDKTGTTPPDSYRPFPFAERCIYWTLVIT</sequence>
<keyword evidence="2 6" id="KW-0812">Transmembrane</keyword>
<protein>
    <recommendedName>
        <fullName evidence="7">Rhodopsin domain-containing protein</fullName>
    </recommendedName>
</protein>
<evidence type="ECO:0000256" key="2">
    <source>
        <dbReference type="ARBA" id="ARBA00022692"/>
    </source>
</evidence>
<feature type="transmembrane region" description="Helical" evidence="6">
    <location>
        <begin position="6"/>
        <end position="28"/>
    </location>
</feature>
<evidence type="ECO:0000256" key="5">
    <source>
        <dbReference type="ARBA" id="ARBA00038359"/>
    </source>
</evidence>
<feature type="transmembrane region" description="Helical" evidence="6">
    <location>
        <begin position="160"/>
        <end position="182"/>
    </location>
</feature>
<keyword evidence="3 6" id="KW-1133">Transmembrane helix</keyword>
<dbReference type="AlphaFoldDB" id="A0A0D1YI03"/>
<dbReference type="Proteomes" id="UP000053599">
    <property type="component" value="Unassembled WGS sequence"/>
</dbReference>
<feature type="domain" description="Rhodopsin" evidence="7">
    <location>
        <begin position="24"/>
        <end position="205"/>
    </location>
</feature>
<evidence type="ECO:0000313" key="9">
    <source>
        <dbReference type="Proteomes" id="UP000053599"/>
    </source>
</evidence>
<feature type="transmembrane region" description="Helical" evidence="6">
    <location>
        <begin position="83"/>
        <end position="103"/>
    </location>
</feature>
<dbReference type="EMBL" id="KN846953">
    <property type="protein sequence ID" value="KIV80664.1"/>
    <property type="molecule type" value="Genomic_DNA"/>
</dbReference>
<dbReference type="HOGENOM" id="CLU_028200_25_1_1"/>
<dbReference type="InterPro" id="IPR052337">
    <property type="entry name" value="SAT4-like"/>
</dbReference>
<name>A0A0D1YI03_9EURO</name>
<feature type="transmembrane region" description="Helical" evidence="6">
    <location>
        <begin position="115"/>
        <end position="140"/>
    </location>
</feature>
<organism evidence="8 9">
    <name type="scientific">Exophiala sideris</name>
    <dbReference type="NCBI Taxonomy" id="1016849"/>
    <lineage>
        <taxon>Eukaryota</taxon>
        <taxon>Fungi</taxon>
        <taxon>Dikarya</taxon>
        <taxon>Ascomycota</taxon>
        <taxon>Pezizomycotina</taxon>
        <taxon>Eurotiomycetes</taxon>
        <taxon>Chaetothyriomycetidae</taxon>
        <taxon>Chaetothyriales</taxon>
        <taxon>Herpotrichiellaceae</taxon>
        <taxon>Exophiala</taxon>
    </lineage>
</organism>
<comment type="subcellular location">
    <subcellularLocation>
        <location evidence="1">Membrane</location>
        <topology evidence="1">Multi-pass membrane protein</topology>
    </subcellularLocation>
</comment>
<evidence type="ECO:0000256" key="6">
    <source>
        <dbReference type="SAM" id="Phobius"/>
    </source>
</evidence>
<dbReference type="Pfam" id="PF20684">
    <property type="entry name" value="Fung_rhodopsin"/>
    <property type="match status" value="1"/>
</dbReference>
<feature type="transmembrane region" description="Helical" evidence="6">
    <location>
        <begin position="194"/>
        <end position="211"/>
    </location>
</feature>
<dbReference type="PANTHER" id="PTHR33048:SF47">
    <property type="entry name" value="INTEGRAL MEMBRANE PROTEIN-RELATED"/>
    <property type="match status" value="1"/>
</dbReference>
<gene>
    <name evidence="8" type="ORF">PV11_08150</name>
</gene>
<evidence type="ECO:0000256" key="1">
    <source>
        <dbReference type="ARBA" id="ARBA00004141"/>
    </source>
</evidence>